<comment type="caution">
    <text evidence="2">The sequence shown here is derived from an EMBL/GenBank/DDBJ whole genome shotgun (WGS) entry which is preliminary data.</text>
</comment>
<evidence type="ECO:0000313" key="2">
    <source>
        <dbReference type="EMBL" id="KPL80597.1"/>
    </source>
</evidence>
<dbReference type="EMBL" id="LGCL01000004">
    <property type="protein sequence ID" value="KPL80597.1"/>
    <property type="molecule type" value="Genomic_DNA"/>
</dbReference>
<evidence type="ECO:0000259" key="1">
    <source>
        <dbReference type="Pfam" id="PF14229"/>
    </source>
</evidence>
<gene>
    <name evidence="2" type="ORF">ADN00_01335</name>
</gene>
<dbReference type="STRING" id="1134406.ADN00_01335"/>
<dbReference type="AlphaFoldDB" id="A0A0P6YEQ8"/>
<dbReference type="InterPro" id="IPR010995">
    <property type="entry name" value="DNA_repair_Rad51/TF_NusA_a-hlx"/>
</dbReference>
<feature type="domain" description="DUF4332" evidence="1">
    <location>
        <begin position="8"/>
        <end position="128"/>
    </location>
</feature>
<dbReference type="GO" id="GO:0000166">
    <property type="term" value="F:nucleotide binding"/>
    <property type="evidence" value="ECO:0007669"/>
    <property type="project" value="InterPro"/>
</dbReference>
<organism evidence="2 3">
    <name type="scientific">Ornatilinea apprima</name>
    <dbReference type="NCBI Taxonomy" id="1134406"/>
    <lineage>
        <taxon>Bacteria</taxon>
        <taxon>Bacillati</taxon>
        <taxon>Chloroflexota</taxon>
        <taxon>Anaerolineae</taxon>
        <taxon>Anaerolineales</taxon>
        <taxon>Anaerolineaceae</taxon>
        <taxon>Ornatilinea</taxon>
    </lineage>
</organism>
<keyword evidence="3" id="KW-1185">Reference proteome</keyword>
<dbReference type="OrthoDB" id="9794786at2"/>
<dbReference type="RefSeq" id="WP_075061244.1">
    <property type="nucleotide sequence ID" value="NZ_LGCL01000004.1"/>
</dbReference>
<dbReference type="SUPFAM" id="SSF47794">
    <property type="entry name" value="Rad51 N-terminal domain-like"/>
    <property type="match status" value="1"/>
</dbReference>
<reference evidence="2 3" key="1">
    <citation type="submission" date="2015-07" db="EMBL/GenBank/DDBJ databases">
        <title>Genome sequence of Ornatilinea apprima DSM 23815.</title>
        <authorList>
            <person name="Hemp J."/>
            <person name="Ward L.M."/>
            <person name="Pace L.A."/>
            <person name="Fischer W.W."/>
        </authorList>
    </citation>
    <scope>NUCLEOTIDE SEQUENCE [LARGE SCALE GENOMIC DNA]</scope>
    <source>
        <strain evidence="2 3">P3M-1</strain>
    </source>
</reference>
<name>A0A0P6YEQ8_9CHLR</name>
<dbReference type="Gene3D" id="1.10.150.20">
    <property type="entry name" value="5' to 3' exonuclease, C-terminal subdomain"/>
    <property type="match status" value="2"/>
</dbReference>
<dbReference type="Pfam" id="PF14229">
    <property type="entry name" value="DUF4332"/>
    <property type="match status" value="1"/>
</dbReference>
<proteinExistence type="predicted"/>
<dbReference type="Proteomes" id="UP000050417">
    <property type="component" value="Unassembled WGS sequence"/>
</dbReference>
<dbReference type="InterPro" id="IPR025567">
    <property type="entry name" value="DUF4332"/>
</dbReference>
<accession>A0A0P6YEQ8</accession>
<protein>
    <submittedName>
        <fullName evidence="2">Ferredoxin</fullName>
    </submittedName>
</protein>
<sequence>MAKLEYVEGIGETYADKLRAAGVTTTDKLLEMGSTPKGREEIAQKAGIPEKLILEWVNAVDLFRINGVGQEYADLLEEAGVDTVPELAQRKPENLYAKMVEVNTAKKLVRAMPTEAQVADWVAQAKQLPRIVKY</sequence>
<evidence type="ECO:0000313" key="3">
    <source>
        <dbReference type="Proteomes" id="UP000050417"/>
    </source>
</evidence>